<keyword evidence="1" id="KW-0812">Transmembrane</keyword>
<organism evidence="2 3">
    <name type="scientific">Flagellimonas pacifica</name>
    <dbReference type="NCBI Taxonomy" id="1247520"/>
    <lineage>
        <taxon>Bacteria</taxon>
        <taxon>Pseudomonadati</taxon>
        <taxon>Bacteroidota</taxon>
        <taxon>Flavobacteriia</taxon>
        <taxon>Flavobacteriales</taxon>
        <taxon>Flavobacteriaceae</taxon>
        <taxon>Flagellimonas</taxon>
    </lineage>
</organism>
<proteinExistence type="predicted"/>
<reference evidence="3" key="1">
    <citation type="submission" date="2017-09" db="EMBL/GenBank/DDBJ databases">
        <authorList>
            <person name="Varghese N."/>
            <person name="Submissions S."/>
        </authorList>
    </citation>
    <scope>NUCLEOTIDE SEQUENCE [LARGE SCALE GENOMIC DNA]</scope>
    <source>
        <strain evidence="3">DSM 25885</strain>
    </source>
</reference>
<keyword evidence="1" id="KW-1133">Transmembrane helix</keyword>
<evidence type="ECO:0000313" key="3">
    <source>
        <dbReference type="Proteomes" id="UP000219048"/>
    </source>
</evidence>
<keyword evidence="1" id="KW-0472">Membrane</keyword>
<name>A0A285MVI6_9FLAO</name>
<sequence>MKVVIEAIGKFFYKFLKKKESFYHSLDKSEGKKILFLLTCMTPVAFIAAFTFSDTFKTQLLIFTGYLCMAFLTIILSAGYQSGLKRFHRDKHGLEMIKINLYGKDFPKLLLTDEDLDNFHLILMGYIPQIKINNRNLIKNGSSANYFFVFSLMHRFVRDGIIDIDTARRKILFEIIRESFSMNGNPVNPNTLESSFSRWNTSMKDKQLVVLEHEKIIEVFGEQ</sequence>
<keyword evidence="3" id="KW-1185">Reference proteome</keyword>
<evidence type="ECO:0000313" key="2">
    <source>
        <dbReference type="EMBL" id="SNZ01204.1"/>
    </source>
</evidence>
<evidence type="ECO:0000256" key="1">
    <source>
        <dbReference type="SAM" id="Phobius"/>
    </source>
</evidence>
<accession>A0A285MVI6</accession>
<dbReference type="EMBL" id="OBEH01000005">
    <property type="protein sequence ID" value="SNZ01204.1"/>
    <property type="molecule type" value="Genomic_DNA"/>
</dbReference>
<dbReference type="AlphaFoldDB" id="A0A285MVI6"/>
<feature type="transmembrane region" description="Helical" evidence="1">
    <location>
        <begin position="59"/>
        <end position="80"/>
    </location>
</feature>
<dbReference type="Proteomes" id="UP000219048">
    <property type="component" value="Unassembled WGS sequence"/>
</dbReference>
<dbReference type="RefSeq" id="WP_097046669.1">
    <property type="nucleotide sequence ID" value="NZ_OBEH01000005.1"/>
</dbReference>
<feature type="transmembrane region" description="Helical" evidence="1">
    <location>
        <begin position="34"/>
        <end position="53"/>
    </location>
</feature>
<gene>
    <name evidence="2" type="ORF">SAMN06265377_3041</name>
</gene>
<protein>
    <submittedName>
        <fullName evidence="2">Uncharacterized protein</fullName>
    </submittedName>
</protein>
<dbReference type="OrthoDB" id="1416888at2"/>